<dbReference type="InterPro" id="IPR022902">
    <property type="entry name" value="NAcTrfase_Eis"/>
</dbReference>
<feature type="active site" description="Proton donor" evidence="4">
    <location>
        <position position="127"/>
    </location>
</feature>
<feature type="active site" description="Proton acceptor; via carboxylate" evidence="4">
    <location>
        <position position="413"/>
    </location>
</feature>
<dbReference type="PROSITE" id="PS51186">
    <property type="entry name" value="GNAT"/>
    <property type="match status" value="1"/>
</dbReference>
<gene>
    <name evidence="6" type="ORF">ACH4GP_37765</name>
</gene>
<protein>
    <submittedName>
        <fullName evidence="6">GNAT family N-acetyltransferase</fullName>
        <ecNumber evidence="6">2.3.1.-</ecNumber>
    </submittedName>
</protein>
<dbReference type="SUPFAM" id="SSF55718">
    <property type="entry name" value="SCP-like"/>
    <property type="match status" value="1"/>
</dbReference>
<feature type="domain" description="N-acetyltransferase" evidence="5">
    <location>
        <begin position="9"/>
        <end position="154"/>
    </location>
</feature>
<dbReference type="NCBIfam" id="NF002367">
    <property type="entry name" value="PRK01346.1-4"/>
    <property type="match status" value="1"/>
</dbReference>
<reference evidence="6 7" key="1">
    <citation type="submission" date="2024-10" db="EMBL/GenBank/DDBJ databases">
        <title>The Natural Products Discovery Center: Release of the First 8490 Sequenced Strains for Exploring Actinobacteria Biosynthetic Diversity.</title>
        <authorList>
            <person name="Kalkreuter E."/>
            <person name="Kautsar S.A."/>
            <person name="Yang D."/>
            <person name="Bader C.D."/>
            <person name="Teijaro C.N."/>
            <person name="Fluegel L."/>
            <person name="Davis C.M."/>
            <person name="Simpson J.R."/>
            <person name="Lauterbach L."/>
            <person name="Steele A.D."/>
            <person name="Gui C."/>
            <person name="Meng S."/>
            <person name="Li G."/>
            <person name="Viehrig K."/>
            <person name="Ye F."/>
            <person name="Su P."/>
            <person name="Kiefer A.F."/>
            <person name="Nichols A."/>
            <person name="Cepeda A.J."/>
            <person name="Yan W."/>
            <person name="Fan B."/>
            <person name="Jiang Y."/>
            <person name="Adhikari A."/>
            <person name="Zheng C.-J."/>
            <person name="Schuster L."/>
            <person name="Cowan T.M."/>
            <person name="Smanski M.J."/>
            <person name="Chevrette M.G."/>
            <person name="De Carvalho L.P.S."/>
            <person name="Shen B."/>
        </authorList>
    </citation>
    <scope>NUCLEOTIDE SEQUENCE [LARGE SCALE GENOMIC DNA]</scope>
    <source>
        <strain evidence="6 7">NPDC018013</strain>
    </source>
</reference>
<feature type="binding site" evidence="4">
    <location>
        <begin position="94"/>
        <end position="99"/>
    </location>
    <ligand>
        <name>acetyl-CoA</name>
        <dbReference type="ChEBI" id="CHEBI:57288"/>
    </ligand>
</feature>
<evidence type="ECO:0000256" key="1">
    <source>
        <dbReference type="ARBA" id="ARBA00009213"/>
    </source>
</evidence>
<dbReference type="Pfam" id="PF13530">
    <property type="entry name" value="SCP2_2"/>
    <property type="match status" value="1"/>
</dbReference>
<dbReference type="InterPro" id="IPR051554">
    <property type="entry name" value="Acetyltransferase_Eis"/>
</dbReference>
<dbReference type="EC" id="2.3.1.-" evidence="6"/>
<sequence length="413" mass="44429">MTTDSCTTVNIRAIPEADIDQALDLSYLVFHVKASEKARRHDRDILLGSARIGAYDGDRLAGQIAAYPLTLSVPGSRLPCAALDFVSVVATHRRRGLLTSMFDEVWRGCADAGQVLSCLWASESAIYGRFGYASAGETCRIEIDSSRPLALRIAPDTRPLRLIDPADAPALAGPFYDAHLAHRAGRVVRDEAWWRKHVLHLDGEDDDDEGFGPPRVVVLGAPGEPVGGYAVYRTRGPGESPGAVLVRELEADGAPATAALWSYLASIDLTATVRGPFRPADDPLLLLTADRDQVRVTRREPGLWIRLVDVRAALTARSWAAPVDLVLDLRDTAVPANAGRFRLTAGPDGSSWTPTDEAADLTLDVRELAACYPGGTRLAHLVYAGLVTEHTPGAARSLDAALATEWLPATGEY</sequence>
<dbReference type="EMBL" id="JBIRGH010000044">
    <property type="protein sequence ID" value="MFH8590057.1"/>
    <property type="molecule type" value="Genomic_DNA"/>
</dbReference>
<name>A0ABW7RPP2_9ACTN</name>
<dbReference type="Pfam" id="PF13527">
    <property type="entry name" value="Acetyltransf_9"/>
    <property type="match status" value="1"/>
</dbReference>
<evidence type="ECO:0000256" key="2">
    <source>
        <dbReference type="ARBA" id="ARBA00022679"/>
    </source>
</evidence>
<feature type="binding site" evidence="4">
    <location>
        <begin position="122"/>
        <end position="123"/>
    </location>
    <ligand>
        <name>acetyl-CoA</name>
        <dbReference type="ChEBI" id="CHEBI:57288"/>
    </ligand>
</feature>
<accession>A0ABW7RPP2</accession>
<comment type="subunit">
    <text evidence="4">Homohexamer; trimer of dimers.</text>
</comment>
<dbReference type="Gene3D" id="3.40.630.30">
    <property type="match status" value="2"/>
</dbReference>
<proteinExistence type="inferred from homology"/>
<evidence type="ECO:0000313" key="6">
    <source>
        <dbReference type="EMBL" id="MFH8590057.1"/>
    </source>
</evidence>
<keyword evidence="2 4" id="KW-0808">Transferase</keyword>
<keyword evidence="7" id="KW-1185">Reference proteome</keyword>
<dbReference type="InterPro" id="IPR041380">
    <property type="entry name" value="Acetyltransf_17"/>
</dbReference>
<dbReference type="InterPro" id="IPR025559">
    <property type="entry name" value="Eis_dom"/>
</dbReference>
<dbReference type="Gene3D" id="3.30.1050.10">
    <property type="entry name" value="SCP2 sterol-binding domain"/>
    <property type="match status" value="1"/>
</dbReference>
<keyword evidence="3 4" id="KW-0012">Acyltransferase</keyword>
<evidence type="ECO:0000256" key="3">
    <source>
        <dbReference type="ARBA" id="ARBA00023315"/>
    </source>
</evidence>
<feature type="binding site" evidence="4">
    <location>
        <begin position="86"/>
        <end position="88"/>
    </location>
    <ligand>
        <name>acetyl-CoA</name>
        <dbReference type="ChEBI" id="CHEBI:57288"/>
    </ligand>
</feature>
<dbReference type="SUPFAM" id="SSF55729">
    <property type="entry name" value="Acyl-CoA N-acyltransferases (Nat)"/>
    <property type="match status" value="1"/>
</dbReference>
<evidence type="ECO:0000256" key="4">
    <source>
        <dbReference type="HAMAP-Rule" id="MF_01812"/>
    </source>
</evidence>
<dbReference type="Proteomes" id="UP001610990">
    <property type="component" value="Unassembled WGS sequence"/>
</dbReference>
<dbReference type="InterPro" id="IPR000182">
    <property type="entry name" value="GNAT_dom"/>
</dbReference>
<evidence type="ECO:0000313" key="7">
    <source>
        <dbReference type="Proteomes" id="UP001610990"/>
    </source>
</evidence>
<dbReference type="RefSeq" id="WP_242641290.1">
    <property type="nucleotide sequence ID" value="NZ_CP108413.1"/>
</dbReference>
<organism evidence="6 7">
    <name type="scientific">Streptomyces celluloflavus</name>
    <dbReference type="NCBI Taxonomy" id="58344"/>
    <lineage>
        <taxon>Bacteria</taxon>
        <taxon>Bacillati</taxon>
        <taxon>Actinomycetota</taxon>
        <taxon>Actinomycetes</taxon>
        <taxon>Kitasatosporales</taxon>
        <taxon>Streptomycetaceae</taxon>
        <taxon>Streptomyces</taxon>
    </lineage>
</organism>
<dbReference type="InterPro" id="IPR016181">
    <property type="entry name" value="Acyl_CoA_acyltransferase"/>
</dbReference>
<comment type="caution">
    <text evidence="6">The sequence shown here is derived from an EMBL/GenBank/DDBJ whole genome shotgun (WGS) entry which is preliminary data.</text>
</comment>
<comment type="similarity">
    <text evidence="1 4">Belongs to the acetyltransferase Eis family.</text>
</comment>
<dbReference type="InterPro" id="IPR036527">
    <property type="entry name" value="SCP2_sterol-bd_dom_sf"/>
</dbReference>
<dbReference type="HAMAP" id="MF_01812">
    <property type="entry name" value="Eis"/>
    <property type="match status" value="1"/>
</dbReference>
<dbReference type="PANTHER" id="PTHR37817:SF1">
    <property type="entry name" value="N-ACETYLTRANSFERASE EIS"/>
    <property type="match status" value="1"/>
</dbReference>
<dbReference type="GO" id="GO:0016746">
    <property type="term" value="F:acyltransferase activity"/>
    <property type="evidence" value="ECO:0007669"/>
    <property type="project" value="UniProtKB-KW"/>
</dbReference>
<dbReference type="PANTHER" id="PTHR37817">
    <property type="entry name" value="N-ACETYLTRANSFERASE EIS"/>
    <property type="match status" value="1"/>
</dbReference>
<dbReference type="Pfam" id="PF17668">
    <property type="entry name" value="Acetyltransf_17"/>
    <property type="match status" value="1"/>
</dbReference>
<evidence type="ECO:0000259" key="5">
    <source>
        <dbReference type="PROSITE" id="PS51186"/>
    </source>
</evidence>